<reference evidence="1" key="1">
    <citation type="submission" date="2018-06" db="EMBL/GenBank/DDBJ databases">
        <authorList>
            <person name="Zhirakovskaya E."/>
        </authorList>
    </citation>
    <scope>NUCLEOTIDE SEQUENCE</scope>
</reference>
<accession>A0A3B0RCC6</accession>
<proteinExistence type="predicted"/>
<dbReference type="AlphaFoldDB" id="A0A3B0RCC6"/>
<sequence length="392" mass="44967">MKICFLFNHDAAHQVAHSIGLAAVLAEKYQQFDTTIAYGSPAIRKEIEQYLTPEQIQALNWADLSLGKFLQACLSPLNRLFPAQRLLRLLAGAKYLRPFDLIVSTERTCLMLKRRWGDDGPDFAYIPHGSGDRNVAYHPALKDFDLMLLSGQKLVDQMVAHDIVPAEKCRVIGYPKFDGLIGRAPEKFFDNENPMFLYNPHFDPYLSSWYDEGEAILDWFYQRPDQFNLIFAPHVMLFFKSTHISPEYKKSRRRPDVAQKYLEAENIRVDTDSPRLFDMSYTIAADAYIGDVSSQVYEFLYRARPVYFIDTHSGGHSAQNPAYEFWLNGPVVTGTDDLFPLLEKWRETGAEYRAEQGRLMNYTADRSDPRPASERGAEAIAQYLSRDTDNPS</sequence>
<name>A0A3B0RCC6_9ZZZZ</name>
<dbReference type="EMBL" id="UOEF01000109">
    <property type="protein sequence ID" value="VAV90730.1"/>
    <property type="molecule type" value="Genomic_DNA"/>
</dbReference>
<protein>
    <submittedName>
        <fullName evidence="1">Uncharacterized protein</fullName>
    </submittedName>
</protein>
<evidence type="ECO:0000313" key="1">
    <source>
        <dbReference type="EMBL" id="VAV90730.1"/>
    </source>
</evidence>
<organism evidence="1">
    <name type="scientific">hydrothermal vent metagenome</name>
    <dbReference type="NCBI Taxonomy" id="652676"/>
    <lineage>
        <taxon>unclassified sequences</taxon>
        <taxon>metagenomes</taxon>
        <taxon>ecological metagenomes</taxon>
    </lineage>
</organism>
<dbReference type="InterPro" id="IPR043148">
    <property type="entry name" value="TagF_C"/>
</dbReference>
<dbReference type="SUPFAM" id="SSF53756">
    <property type="entry name" value="UDP-Glycosyltransferase/glycogen phosphorylase"/>
    <property type="match status" value="1"/>
</dbReference>
<dbReference type="Gene3D" id="3.40.50.12580">
    <property type="match status" value="1"/>
</dbReference>
<gene>
    <name evidence="1" type="ORF">MNBD_ALPHA04-51</name>
</gene>